<keyword evidence="5 9" id="KW-0436">Ligase</keyword>
<reference evidence="13 14" key="1">
    <citation type="submission" date="2018-03" db="EMBL/GenBank/DDBJ databases">
        <authorList>
            <person name="Keele B.F."/>
        </authorList>
    </citation>
    <scope>NUCLEOTIDE SEQUENCE [LARGE SCALE GENOMIC DNA]</scope>
    <source>
        <strain evidence="13">ZCTH4_d</strain>
    </source>
</reference>
<comment type="function">
    <text evidence="9">Catalyzes the first step in the biosynthesis of NAD from nicotinic acid, the ATP-dependent synthesis of beta-nicotinate D-ribonucleotide from nicotinate and 5-phospho-D-ribose 1-phosphate.</text>
</comment>
<gene>
    <name evidence="13" type="ORF">C6P37_08695</name>
</gene>
<sequence>MEGFKLKYRHPDDGLALHTDYYQINMAQAYWEDNIHEKKAVFEVFFRKLPFGNGYAVFAGLERVVQYLENFRFTESDIEYLRELGEFSEGFLNYLKGLRFTGTVRSMREGEIVFAGEPIMRIEAPLIQAQIIETAILNIINYQTLIATKASRIKQVIGDELAMEFGTRRAQELDAAIWGTRAAYIGGFEATSNVRAGKLFGIPVAGTHSHSMVQAYRDEYEAFRSYALRNKNCVFLVDTYDTLKSGIPNAIRVAKEFGDKINFVGIRLDSGDLAYLSKEARKMLDEAGFHKTKIYASSDLDEYTILHLKSQGAKIDAWGIGTKLITAYDQPALGAVYKMAAIEEDGKFVDTIKISSNPEKVTTPGLKKVYRIISKTTKKAVGDYIAMEWERPEKEKTMKLFHPTHTYICKYVSNFEIYDLHHEIFKDGKLVYSLPPLKEIQNFVKSNLQMFWEEYKRSLNPEHYPVDLSQACWDNRMNNIKKIKQQFS</sequence>
<evidence type="ECO:0000256" key="7">
    <source>
        <dbReference type="ARBA" id="ARBA00022679"/>
    </source>
</evidence>
<dbReference type="Pfam" id="PF17767">
    <property type="entry name" value="NAPRTase_N"/>
    <property type="match status" value="1"/>
</dbReference>
<dbReference type="InterPro" id="IPR006405">
    <property type="entry name" value="Nic_PRibTrfase_pncB"/>
</dbReference>
<dbReference type="AlphaFoldDB" id="A0A3E0K3Y8"/>
<dbReference type="NCBIfam" id="NF006697">
    <property type="entry name" value="PRK09243.1-4"/>
    <property type="match status" value="1"/>
</dbReference>
<comment type="catalytic activity">
    <reaction evidence="8 9">
        <text>5-phospho-alpha-D-ribose 1-diphosphate + nicotinate + ATP + H2O = nicotinate beta-D-ribonucleotide + ADP + phosphate + diphosphate</text>
        <dbReference type="Rhea" id="RHEA:36163"/>
        <dbReference type="ChEBI" id="CHEBI:15377"/>
        <dbReference type="ChEBI" id="CHEBI:30616"/>
        <dbReference type="ChEBI" id="CHEBI:32544"/>
        <dbReference type="ChEBI" id="CHEBI:33019"/>
        <dbReference type="ChEBI" id="CHEBI:43474"/>
        <dbReference type="ChEBI" id="CHEBI:57502"/>
        <dbReference type="ChEBI" id="CHEBI:58017"/>
        <dbReference type="ChEBI" id="CHEBI:456216"/>
        <dbReference type="EC" id="6.3.4.21"/>
    </reaction>
</comment>
<organism evidence="13 14">
    <name type="scientific">Caldibacillus debilis</name>
    <dbReference type="NCBI Taxonomy" id="301148"/>
    <lineage>
        <taxon>Bacteria</taxon>
        <taxon>Bacillati</taxon>
        <taxon>Bacillota</taxon>
        <taxon>Bacilli</taxon>
        <taxon>Bacillales</taxon>
        <taxon>Bacillaceae</taxon>
        <taxon>Caldibacillus</taxon>
    </lineage>
</organism>
<evidence type="ECO:0000259" key="10">
    <source>
        <dbReference type="Pfam" id="PF04095"/>
    </source>
</evidence>
<accession>A0A3E0K3Y8</accession>
<keyword evidence="6 9" id="KW-0662">Pyridine nucleotide biosynthesis</keyword>
<evidence type="ECO:0000256" key="3">
    <source>
        <dbReference type="ARBA" id="ARBA00013236"/>
    </source>
</evidence>
<dbReference type="InterPro" id="IPR036068">
    <property type="entry name" value="Nicotinate_pribotase-like_C"/>
</dbReference>
<evidence type="ECO:0000313" key="14">
    <source>
        <dbReference type="Proteomes" id="UP000257014"/>
    </source>
</evidence>
<dbReference type="EMBL" id="QEWE01000017">
    <property type="protein sequence ID" value="REJ28302.1"/>
    <property type="molecule type" value="Genomic_DNA"/>
</dbReference>
<name>A0A3E0K3Y8_9BACI</name>
<dbReference type="GO" id="GO:0004516">
    <property type="term" value="F:nicotinate phosphoribosyltransferase activity"/>
    <property type="evidence" value="ECO:0007669"/>
    <property type="project" value="UniProtKB-UniRule"/>
</dbReference>
<evidence type="ECO:0000256" key="4">
    <source>
        <dbReference type="ARBA" id="ARBA00022553"/>
    </source>
</evidence>
<dbReference type="GO" id="GO:0047280">
    <property type="term" value="F:nicotinamide phosphoribosyltransferase activity"/>
    <property type="evidence" value="ECO:0007669"/>
    <property type="project" value="UniProtKB-ARBA"/>
</dbReference>
<dbReference type="PIRSF" id="PIRSF000484">
    <property type="entry name" value="NAPRT"/>
    <property type="match status" value="1"/>
</dbReference>
<dbReference type="NCBIfam" id="NF006695">
    <property type="entry name" value="PRK09243.1-2"/>
    <property type="match status" value="1"/>
</dbReference>
<dbReference type="InterPro" id="IPR007229">
    <property type="entry name" value="Nic_PRibTrfase-Fam"/>
</dbReference>
<evidence type="ECO:0000256" key="8">
    <source>
        <dbReference type="ARBA" id="ARBA00048668"/>
    </source>
</evidence>
<dbReference type="RefSeq" id="WP_276643576.1">
    <property type="nucleotide sequence ID" value="NZ_QEWE01000017.1"/>
</dbReference>
<evidence type="ECO:0000313" key="13">
    <source>
        <dbReference type="EMBL" id="REJ28302.1"/>
    </source>
</evidence>
<evidence type="ECO:0000259" key="11">
    <source>
        <dbReference type="Pfam" id="PF17767"/>
    </source>
</evidence>
<comment type="similarity">
    <text evidence="2 9">Belongs to the NAPRTase family.</text>
</comment>
<dbReference type="NCBIfam" id="NF006694">
    <property type="entry name" value="PRK09243.1-1"/>
    <property type="match status" value="1"/>
</dbReference>
<evidence type="ECO:0000256" key="6">
    <source>
        <dbReference type="ARBA" id="ARBA00022642"/>
    </source>
</evidence>
<keyword evidence="13" id="KW-0328">Glycosyltransferase</keyword>
<dbReference type="FunFam" id="3.20.20.70:FF:000076">
    <property type="entry name" value="Nicotinate phosphoribosyltransferase"/>
    <property type="match status" value="1"/>
</dbReference>
<comment type="caution">
    <text evidence="13">The sequence shown here is derived from an EMBL/GenBank/DDBJ whole genome shotgun (WGS) entry which is preliminary data.</text>
</comment>
<evidence type="ECO:0000256" key="5">
    <source>
        <dbReference type="ARBA" id="ARBA00022598"/>
    </source>
</evidence>
<dbReference type="Proteomes" id="UP000257014">
    <property type="component" value="Unassembled WGS sequence"/>
</dbReference>
<dbReference type="NCBIfam" id="TIGR01513">
    <property type="entry name" value="NAPRTase_put"/>
    <property type="match status" value="1"/>
</dbReference>
<dbReference type="InterPro" id="IPR041525">
    <property type="entry name" value="N/Namide_PRibTrfase"/>
</dbReference>
<comment type="PTM">
    <text evidence="9">Transiently phosphorylated on a His residue during the reaction cycle. Phosphorylation strongly increases the affinity for substrates and increases the rate of nicotinate D-ribonucleotide production. Dephosphorylation regenerates the low-affinity form of the enzyme, leading to product release.</text>
</comment>
<feature type="domain" description="Nicotinate phosphoribosyltransferase N-terminal" evidence="11">
    <location>
        <begin position="17"/>
        <end position="141"/>
    </location>
</feature>
<dbReference type="InterPro" id="IPR041619">
    <property type="entry name" value="NAPRTase_C"/>
</dbReference>
<dbReference type="Gene3D" id="3.20.140.10">
    <property type="entry name" value="nicotinate phosphoribosyltransferase"/>
    <property type="match status" value="1"/>
</dbReference>
<feature type="domain" description="Nicotinate/nicotinamide phosphoribosyltransferase" evidence="10">
    <location>
        <begin position="163"/>
        <end position="353"/>
    </location>
</feature>
<dbReference type="PANTHER" id="PTHR11098:SF1">
    <property type="entry name" value="NICOTINATE PHOSPHORIBOSYLTRANSFERASE"/>
    <property type="match status" value="1"/>
</dbReference>
<dbReference type="CDD" id="cd01570">
    <property type="entry name" value="NAPRTase_A"/>
    <property type="match status" value="1"/>
</dbReference>
<evidence type="ECO:0000256" key="2">
    <source>
        <dbReference type="ARBA" id="ARBA00010897"/>
    </source>
</evidence>
<comment type="pathway">
    <text evidence="1 9">Cofactor biosynthesis; NAD(+) biosynthesis; nicotinate D-ribonucleotide from nicotinate: step 1/1.</text>
</comment>
<dbReference type="GO" id="GO:0034355">
    <property type="term" value="P:NAD+ biosynthetic process via the salvage pathway"/>
    <property type="evidence" value="ECO:0007669"/>
    <property type="project" value="UniProtKB-ARBA"/>
</dbReference>
<dbReference type="Pfam" id="PF04095">
    <property type="entry name" value="NAPRTase"/>
    <property type="match status" value="1"/>
</dbReference>
<dbReference type="NCBIfam" id="NF009131">
    <property type="entry name" value="PRK12484.1"/>
    <property type="match status" value="1"/>
</dbReference>
<dbReference type="InterPro" id="IPR013785">
    <property type="entry name" value="Aldolase_TIM"/>
</dbReference>
<dbReference type="SUPFAM" id="SSF54675">
    <property type="entry name" value="Nicotinate/Quinolinate PRTase N-terminal domain-like"/>
    <property type="match status" value="1"/>
</dbReference>
<evidence type="ECO:0000256" key="1">
    <source>
        <dbReference type="ARBA" id="ARBA00004952"/>
    </source>
</evidence>
<keyword evidence="4" id="KW-0597">Phosphoprotein</keyword>
<protein>
    <recommendedName>
        <fullName evidence="3 9">Nicotinate phosphoribosyltransferase</fullName>
        <ecNumber evidence="3 9">6.3.4.21</ecNumber>
    </recommendedName>
</protein>
<evidence type="ECO:0000256" key="9">
    <source>
        <dbReference type="RuleBase" id="RU365100"/>
    </source>
</evidence>
<dbReference type="Pfam" id="PF17956">
    <property type="entry name" value="NAPRTase_C"/>
    <property type="match status" value="1"/>
</dbReference>
<dbReference type="Gene3D" id="3.20.20.70">
    <property type="entry name" value="Aldolase class I"/>
    <property type="match status" value="1"/>
</dbReference>
<dbReference type="SUPFAM" id="SSF51690">
    <property type="entry name" value="Nicotinate/Quinolinate PRTase C-terminal domain-like"/>
    <property type="match status" value="1"/>
</dbReference>
<proteinExistence type="inferred from homology"/>
<dbReference type="InterPro" id="IPR040727">
    <property type="entry name" value="NAPRTase_N"/>
</dbReference>
<dbReference type="UniPathway" id="UPA00253">
    <property type="reaction ID" value="UER00457"/>
</dbReference>
<dbReference type="PANTHER" id="PTHR11098">
    <property type="entry name" value="NICOTINATE PHOSPHORIBOSYLTRANSFERASE"/>
    <property type="match status" value="1"/>
</dbReference>
<evidence type="ECO:0000259" key="12">
    <source>
        <dbReference type="Pfam" id="PF17956"/>
    </source>
</evidence>
<dbReference type="EC" id="6.3.4.21" evidence="3 9"/>
<keyword evidence="7 9" id="KW-0808">Transferase</keyword>
<dbReference type="GO" id="GO:0005829">
    <property type="term" value="C:cytosol"/>
    <property type="evidence" value="ECO:0007669"/>
    <property type="project" value="TreeGrafter"/>
</dbReference>
<feature type="domain" description="Nicotinate phosphoribosyltransferase C-terminal" evidence="12">
    <location>
        <begin position="367"/>
        <end position="474"/>
    </location>
</feature>